<dbReference type="InterPro" id="IPR050250">
    <property type="entry name" value="Macrolide_Exporter_MacB"/>
</dbReference>
<keyword evidence="5 8" id="KW-0472">Membrane</keyword>
<comment type="subcellular location">
    <subcellularLocation>
        <location evidence="1">Cell membrane</location>
        <topology evidence="1">Multi-pass membrane protein</topology>
    </subcellularLocation>
</comment>
<accession>A0A7Y0HW09</accession>
<name>A0A7Y0HW09_9BIFI</name>
<feature type="region of interest" description="Disordered" evidence="7">
    <location>
        <begin position="190"/>
        <end position="215"/>
    </location>
</feature>
<keyword evidence="11" id="KW-1185">Reference proteome</keyword>
<evidence type="ECO:0000256" key="2">
    <source>
        <dbReference type="ARBA" id="ARBA00022475"/>
    </source>
</evidence>
<comment type="caution">
    <text evidence="10">The sequence shown here is derived from an EMBL/GenBank/DDBJ whole genome shotgun (WGS) entry which is preliminary data.</text>
</comment>
<evidence type="ECO:0000313" key="10">
    <source>
        <dbReference type="EMBL" id="NMM96812.1"/>
    </source>
</evidence>
<sequence length="433" mass="45403">MVADRQSGKSGNGAEPKASAKSATMTNRKMFATMLWGAVFRRRSRAIMAVIAVLVGAATLFCLAAVCIAVPQQMNEEMRAYGANLIVTPRESGSKSNGIDSADARNVTALVSGEYGAKTAAYRYESVRINSAPYTLAGITTADVKALNRHWNVTGDWPSAGNVMLGRDVADALGVRIGLRITIGYRASDNGGASSASGALGKTESEVKQDGRVSSSIMETSGTEFRVAGIVDTGGNEDEIVYAVNADVAKLAGSKRGADVIEYSVNAVGSDLDAIVKSLNANPNTGVKAQTVTKITSSDTRIIAMLQTLFWIVSLVVLVLTLVGVGTTISSIVSQRRNEIGLRKALGASAHAIGTEFYVESAIYGLVGGLIGTALGYLLARVLCQTVFDRAIGFNWPLGLASLVLSVLLAVLASVPPVRRATRIDPAVVLREE</sequence>
<keyword evidence="4 8" id="KW-1133">Transmembrane helix</keyword>
<evidence type="ECO:0000256" key="3">
    <source>
        <dbReference type="ARBA" id="ARBA00022692"/>
    </source>
</evidence>
<comment type="similarity">
    <text evidence="6">Belongs to the ABC-4 integral membrane protein family.</text>
</comment>
<dbReference type="Proteomes" id="UP000529710">
    <property type="component" value="Unassembled WGS sequence"/>
</dbReference>
<dbReference type="EMBL" id="JAAIIF010000014">
    <property type="protein sequence ID" value="NMM96812.1"/>
    <property type="molecule type" value="Genomic_DNA"/>
</dbReference>
<feature type="transmembrane region" description="Helical" evidence="8">
    <location>
        <begin position="309"/>
        <end position="333"/>
    </location>
</feature>
<dbReference type="AlphaFoldDB" id="A0A7Y0HW09"/>
<evidence type="ECO:0000259" key="9">
    <source>
        <dbReference type="Pfam" id="PF02687"/>
    </source>
</evidence>
<feature type="domain" description="ABC3 transporter permease C-terminal" evidence="9">
    <location>
        <begin position="312"/>
        <end position="426"/>
    </location>
</feature>
<gene>
    <name evidence="10" type="ORF">G1C98_1548</name>
</gene>
<feature type="transmembrane region" description="Helical" evidence="8">
    <location>
        <begin position="392"/>
        <end position="413"/>
    </location>
</feature>
<evidence type="ECO:0000256" key="4">
    <source>
        <dbReference type="ARBA" id="ARBA00022989"/>
    </source>
</evidence>
<dbReference type="PANTHER" id="PTHR30572">
    <property type="entry name" value="MEMBRANE COMPONENT OF TRANSPORTER-RELATED"/>
    <property type="match status" value="1"/>
</dbReference>
<feature type="transmembrane region" description="Helical" evidence="8">
    <location>
        <begin position="362"/>
        <end position="380"/>
    </location>
</feature>
<dbReference type="GO" id="GO:0022857">
    <property type="term" value="F:transmembrane transporter activity"/>
    <property type="evidence" value="ECO:0007669"/>
    <property type="project" value="TreeGrafter"/>
</dbReference>
<evidence type="ECO:0000313" key="11">
    <source>
        <dbReference type="Proteomes" id="UP000529710"/>
    </source>
</evidence>
<dbReference type="PANTHER" id="PTHR30572:SF4">
    <property type="entry name" value="ABC TRANSPORTER PERMEASE YTRF"/>
    <property type="match status" value="1"/>
</dbReference>
<feature type="compositionally biased region" description="Low complexity" evidence="7">
    <location>
        <begin position="190"/>
        <end position="201"/>
    </location>
</feature>
<dbReference type="InterPro" id="IPR003838">
    <property type="entry name" value="ABC3_permease_C"/>
</dbReference>
<feature type="region of interest" description="Disordered" evidence="7">
    <location>
        <begin position="1"/>
        <end position="22"/>
    </location>
</feature>
<protein>
    <submittedName>
        <fullName evidence="10">Efflux ABC transporter, permease protein</fullName>
    </submittedName>
</protein>
<feature type="transmembrane region" description="Helical" evidence="8">
    <location>
        <begin position="46"/>
        <end position="70"/>
    </location>
</feature>
<organism evidence="10 11">
    <name type="scientific">Bifidobacterium erythrocebi</name>
    <dbReference type="NCBI Taxonomy" id="2675325"/>
    <lineage>
        <taxon>Bacteria</taxon>
        <taxon>Bacillati</taxon>
        <taxon>Actinomycetota</taxon>
        <taxon>Actinomycetes</taxon>
        <taxon>Bifidobacteriales</taxon>
        <taxon>Bifidobacteriaceae</taxon>
        <taxon>Bifidobacterium</taxon>
    </lineage>
</organism>
<evidence type="ECO:0000256" key="5">
    <source>
        <dbReference type="ARBA" id="ARBA00023136"/>
    </source>
</evidence>
<keyword evidence="3 8" id="KW-0812">Transmembrane</keyword>
<proteinExistence type="inferred from homology"/>
<dbReference type="Pfam" id="PF02687">
    <property type="entry name" value="FtsX"/>
    <property type="match status" value="1"/>
</dbReference>
<evidence type="ECO:0000256" key="6">
    <source>
        <dbReference type="ARBA" id="ARBA00038076"/>
    </source>
</evidence>
<evidence type="ECO:0000256" key="7">
    <source>
        <dbReference type="SAM" id="MobiDB-lite"/>
    </source>
</evidence>
<keyword evidence="2" id="KW-1003">Cell membrane</keyword>
<reference evidence="10 11" key="1">
    <citation type="submission" date="2020-02" db="EMBL/GenBank/DDBJ databases">
        <title>Characterization of phylogenetic diversity of novel bifidobacterial species isolated in Czech ZOOs.</title>
        <authorList>
            <person name="Lugli G.A."/>
            <person name="Vera N.B."/>
            <person name="Ventura M."/>
        </authorList>
    </citation>
    <scope>NUCLEOTIDE SEQUENCE [LARGE SCALE GENOMIC DNA]</scope>
    <source>
        <strain evidence="10 11">DSM 109960</strain>
    </source>
</reference>
<dbReference type="GO" id="GO:0005886">
    <property type="term" value="C:plasma membrane"/>
    <property type="evidence" value="ECO:0007669"/>
    <property type="project" value="UniProtKB-SubCell"/>
</dbReference>
<evidence type="ECO:0000256" key="1">
    <source>
        <dbReference type="ARBA" id="ARBA00004651"/>
    </source>
</evidence>
<evidence type="ECO:0000256" key="8">
    <source>
        <dbReference type="SAM" id="Phobius"/>
    </source>
</evidence>